<name>A0A9P5XPQ6_9AGAR</name>
<reference evidence="1" key="1">
    <citation type="submission" date="2020-11" db="EMBL/GenBank/DDBJ databases">
        <authorList>
            <consortium name="DOE Joint Genome Institute"/>
            <person name="Ahrendt S."/>
            <person name="Riley R."/>
            <person name="Andreopoulos W."/>
            <person name="Labutti K."/>
            <person name="Pangilinan J."/>
            <person name="Ruiz-Duenas F.J."/>
            <person name="Barrasa J.M."/>
            <person name="Sanchez-Garcia M."/>
            <person name="Camarero S."/>
            <person name="Miyauchi S."/>
            <person name="Serrano A."/>
            <person name="Linde D."/>
            <person name="Babiker R."/>
            <person name="Drula E."/>
            <person name="Ayuso-Fernandez I."/>
            <person name="Pacheco R."/>
            <person name="Padilla G."/>
            <person name="Ferreira P."/>
            <person name="Barriuso J."/>
            <person name="Kellner H."/>
            <person name="Castanera R."/>
            <person name="Alfaro M."/>
            <person name="Ramirez L."/>
            <person name="Pisabarro A.G."/>
            <person name="Kuo A."/>
            <person name="Tritt A."/>
            <person name="Lipzen A."/>
            <person name="He G."/>
            <person name="Yan M."/>
            <person name="Ng V."/>
            <person name="Cullen D."/>
            <person name="Martin F."/>
            <person name="Rosso M.-N."/>
            <person name="Henrissat B."/>
            <person name="Hibbett D."/>
            <person name="Martinez A.T."/>
            <person name="Grigoriev I.V."/>
        </authorList>
    </citation>
    <scope>NUCLEOTIDE SEQUENCE</scope>
    <source>
        <strain evidence="1">MF-IS2</strain>
    </source>
</reference>
<gene>
    <name evidence="1" type="ORF">P691DRAFT_135792</name>
</gene>
<dbReference type="AlphaFoldDB" id="A0A9P5XPQ6"/>
<keyword evidence="2" id="KW-1185">Reference proteome</keyword>
<accession>A0A9P5XPQ6</accession>
<proteinExistence type="predicted"/>
<evidence type="ECO:0000313" key="2">
    <source>
        <dbReference type="Proteomes" id="UP000807342"/>
    </source>
</evidence>
<comment type="caution">
    <text evidence="1">The sequence shown here is derived from an EMBL/GenBank/DDBJ whole genome shotgun (WGS) entry which is preliminary data.</text>
</comment>
<dbReference type="Proteomes" id="UP000807342">
    <property type="component" value="Unassembled WGS sequence"/>
</dbReference>
<dbReference type="EMBL" id="MU151066">
    <property type="protein sequence ID" value="KAF9452971.1"/>
    <property type="molecule type" value="Genomic_DNA"/>
</dbReference>
<organism evidence="1 2">
    <name type="scientific">Macrolepiota fuliginosa MF-IS2</name>
    <dbReference type="NCBI Taxonomy" id="1400762"/>
    <lineage>
        <taxon>Eukaryota</taxon>
        <taxon>Fungi</taxon>
        <taxon>Dikarya</taxon>
        <taxon>Basidiomycota</taxon>
        <taxon>Agaricomycotina</taxon>
        <taxon>Agaricomycetes</taxon>
        <taxon>Agaricomycetidae</taxon>
        <taxon>Agaricales</taxon>
        <taxon>Agaricineae</taxon>
        <taxon>Agaricaceae</taxon>
        <taxon>Macrolepiota</taxon>
    </lineage>
</organism>
<protein>
    <submittedName>
        <fullName evidence="1">Uncharacterized protein</fullName>
    </submittedName>
</protein>
<evidence type="ECO:0000313" key="1">
    <source>
        <dbReference type="EMBL" id="KAF9452971.1"/>
    </source>
</evidence>
<sequence>MTFRFASTALSAYAYSCTIRSQSCDMLSMMFPSRSRMYRKQHPHSCLITPRVLVPHFWTFCSPYHLNMLQLF</sequence>